<dbReference type="EMBL" id="QLZR01000003">
    <property type="protein sequence ID" value="RAZ77876.1"/>
    <property type="molecule type" value="Genomic_DNA"/>
</dbReference>
<reference evidence="5 6" key="1">
    <citation type="submission" date="2018-06" db="EMBL/GenBank/DDBJ databases">
        <title>The draft genome sequences of strains SCU63 and S1.</title>
        <authorList>
            <person name="Gan L."/>
        </authorList>
    </citation>
    <scope>NUCLEOTIDE SEQUENCE [LARGE SCALE GENOMIC DNA]</scope>
    <source>
        <strain evidence="5 6">SCU63</strain>
    </source>
</reference>
<evidence type="ECO:0000259" key="4">
    <source>
        <dbReference type="PROSITE" id="PS51462"/>
    </source>
</evidence>
<dbReference type="PRINTS" id="PR00502">
    <property type="entry name" value="NUDIXFAMILY"/>
</dbReference>
<dbReference type="InterPro" id="IPR000086">
    <property type="entry name" value="NUDIX_hydrolase_dom"/>
</dbReference>
<evidence type="ECO:0000313" key="6">
    <source>
        <dbReference type="Proteomes" id="UP000251002"/>
    </source>
</evidence>
<comment type="similarity">
    <text evidence="3">Belongs to the Nudix hydrolase family.</text>
</comment>
<dbReference type="InterPro" id="IPR020476">
    <property type="entry name" value="Nudix_hydrolase"/>
</dbReference>
<dbReference type="Proteomes" id="UP000251002">
    <property type="component" value="Unassembled WGS sequence"/>
</dbReference>
<dbReference type="SUPFAM" id="SSF55811">
    <property type="entry name" value="Nudix"/>
    <property type="match status" value="1"/>
</dbReference>
<evidence type="ECO:0000313" key="5">
    <source>
        <dbReference type="EMBL" id="RAZ77876.1"/>
    </source>
</evidence>
<dbReference type="Gene3D" id="3.90.79.10">
    <property type="entry name" value="Nucleoside Triphosphate Pyrophosphohydrolase"/>
    <property type="match status" value="1"/>
</dbReference>
<accession>A0A365KXI0</accession>
<keyword evidence="6" id="KW-1185">Reference proteome</keyword>
<protein>
    <submittedName>
        <fullName evidence="5">NUDIX hydrolase</fullName>
    </submittedName>
</protein>
<dbReference type="AlphaFoldDB" id="A0A365KXI0"/>
<keyword evidence="2 3" id="KW-0378">Hydrolase</keyword>
<evidence type="ECO:0000256" key="2">
    <source>
        <dbReference type="ARBA" id="ARBA00022801"/>
    </source>
</evidence>
<dbReference type="GO" id="GO:0016787">
    <property type="term" value="F:hydrolase activity"/>
    <property type="evidence" value="ECO:0007669"/>
    <property type="project" value="UniProtKB-KW"/>
</dbReference>
<dbReference type="PROSITE" id="PS00893">
    <property type="entry name" value="NUDIX_BOX"/>
    <property type="match status" value="1"/>
</dbReference>
<dbReference type="PANTHER" id="PTHR43046">
    <property type="entry name" value="GDP-MANNOSE MANNOSYL HYDROLASE"/>
    <property type="match status" value="1"/>
</dbReference>
<name>A0A365KXI0_9BACL</name>
<comment type="cofactor">
    <cofactor evidence="1">
        <name>Mg(2+)</name>
        <dbReference type="ChEBI" id="CHEBI:18420"/>
    </cofactor>
</comment>
<sequence>MKFPLFIYSHHPGGNNAMHFNKTISFIREAAESTKIIHRTAVRAIIIEEEKILMVRSRLGYYKLPGGGVEKGESLTEALVREVAEETGYINCGIKEELGIVSEHRLDHKSPESHFHMVSRHFLCELDNKETAGQSLIGYELEEGYQPVWVPIQEVIDANNLVFKENKTRVFILRENFVLEWLRENL</sequence>
<feature type="domain" description="Nudix hydrolase" evidence="4">
    <location>
        <begin position="37"/>
        <end position="173"/>
    </location>
</feature>
<proteinExistence type="inferred from homology"/>
<dbReference type="PANTHER" id="PTHR43046:SF14">
    <property type="entry name" value="MUTT_NUDIX FAMILY PROTEIN"/>
    <property type="match status" value="1"/>
</dbReference>
<dbReference type="CDD" id="cd02883">
    <property type="entry name" value="NUDIX_Hydrolase"/>
    <property type="match status" value="1"/>
</dbReference>
<dbReference type="PROSITE" id="PS51462">
    <property type="entry name" value="NUDIX"/>
    <property type="match status" value="1"/>
</dbReference>
<dbReference type="Pfam" id="PF00293">
    <property type="entry name" value="NUDIX"/>
    <property type="match status" value="1"/>
</dbReference>
<dbReference type="InterPro" id="IPR020084">
    <property type="entry name" value="NUDIX_hydrolase_CS"/>
</dbReference>
<organism evidence="5 6">
    <name type="scientific">Planococcus halotolerans</name>
    <dbReference type="NCBI Taxonomy" id="2233542"/>
    <lineage>
        <taxon>Bacteria</taxon>
        <taxon>Bacillati</taxon>
        <taxon>Bacillota</taxon>
        <taxon>Bacilli</taxon>
        <taxon>Bacillales</taxon>
        <taxon>Caryophanaceae</taxon>
        <taxon>Planococcus</taxon>
    </lineage>
</organism>
<gene>
    <name evidence="5" type="ORF">DP120_10385</name>
</gene>
<evidence type="ECO:0000256" key="3">
    <source>
        <dbReference type="RuleBase" id="RU003476"/>
    </source>
</evidence>
<dbReference type="InterPro" id="IPR015797">
    <property type="entry name" value="NUDIX_hydrolase-like_dom_sf"/>
</dbReference>
<evidence type="ECO:0000256" key="1">
    <source>
        <dbReference type="ARBA" id="ARBA00001946"/>
    </source>
</evidence>
<comment type="caution">
    <text evidence="5">The sequence shown here is derived from an EMBL/GenBank/DDBJ whole genome shotgun (WGS) entry which is preliminary data.</text>
</comment>